<name>A0A9N7U2A8_PLEPL</name>
<evidence type="ECO:0000313" key="1">
    <source>
        <dbReference type="EMBL" id="CAB1422444.1"/>
    </source>
</evidence>
<protein>
    <submittedName>
        <fullName evidence="1">Uncharacterized protein</fullName>
    </submittedName>
</protein>
<keyword evidence="2" id="KW-1185">Reference proteome</keyword>
<dbReference type="AlphaFoldDB" id="A0A9N7U2A8"/>
<sequence>MACLRSPCLCSYSDGSRHKQETHTSLKTIARICNHNALSWLLRASSLAVGLVRIKYLVRFIRDHMLLTGRLAAGGPIPLKVIKYLKKGWWDSLRGEWRQVFCCHSRAPAAESHPGFDTCTNTQLCHYHAVGSNLHQAGFKQL</sequence>
<proteinExistence type="predicted"/>
<accession>A0A9N7U2A8</accession>
<comment type="caution">
    <text evidence="1">The sequence shown here is derived from an EMBL/GenBank/DDBJ whole genome shotgun (WGS) entry which is preliminary data.</text>
</comment>
<organism evidence="1 2">
    <name type="scientific">Pleuronectes platessa</name>
    <name type="common">European plaice</name>
    <dbReference type="NCBI Taxonomy" id="8262"/>
    <lineage>
        <taxon>Eukaryota</taxon>
        <taxon>Metazoa</taxon>
        <taxon>Chordata</taxon>
        <taxon>Craniata</taxon>
        <taxon>Vertebrata</taxon>
        <taxon>Euteleostomi</taxon>
        <taxon>Actinopterygii</taxon>
        <taxon>Neopterygii</taxon>
        <taxon>Teleostei</taxon>
        <taxon>Neoteleostei</taxon>
        <taxon>Acanthomorphata</taxon>
        <taxon>Carangaria</taxon>
        <taxon>Pleuronectiformes</taxon>
        <taxon>Pleuronectoidei</taxon>
        <taxon>Pleuronectidae</taxon>
        <taxon>Pleuronectes</taxon>
    </lineage>
</organism>
<reference evidence="1" key="1">
    <citation type="submission" date="2020-03" db="EMBL/GenBank/DDBJ databases">
        <authorList>
            <person name="Weist P."/>
        </authorList>
    </citation>
    <scope>NUCLEOTIDE SEQUENCE</scope>
</reference>
<evidence type="ECO:0000313" key="2">
    <source>
        <dbReference type="Proteomes" id="UP001153269"/>
    </source>
</evidence>
<gene>
    <name evidence="1" type="ORF">PLEPLA_LOCUS10360</name>
</gene>
<dbReference type="EMBL" id="CADEAL010000583">
    <property type="protein sequence ID" value="CAB1422444.1"/>
    <property type="molecule type" value="Genomic_DNA"/>
</dbReference>
<dbReference type="Proteomes" id="UP001153269">
    <property type="component" value="Unassembled WGS sequence"/>
</dbReference>